<evidence type="ECO:0000313" key="8">
    <source>
        <dbReference type="EnsemblProtists" id="Phyra77675"/>
    </source>
</evidence>
<dbReference type="InterPro" id="IPR029063">
    <property type="entry name" value="SAM-dependent_MTases_sf"/>
</dbReference>
<dbReference type="OMA" id="IIYEPIR"/>
<evidence type="ECO:0000256" key="6">
    <source>
        <dbReference type="PIRNR" id="PIRNR016305"/>
    </source>
</evidence>
<evidence type="ECO:0000256" key="4">
    <source>
        <dbReference type="ARBA" id="ARBA00022679"/>
    </source>
</evidence>
<accession>H3GMF6</accession>
<reference evidence="8" key="2">
    <citation type="submission" date="2015-06" db="UniProtKB">
        <authorList>
            <consortium name="EnsemblProtists"/>
        </authorList>
    </citation>
    <scope>IDENTIFICATION</scope>
    <source>
        <strain evidence="8">Pr102</strain>
    </source>
</reference>
<dbReference type="VEuPathDB" id="FungiDB:KRP22_12553"/>
<dbReference type="EC" id="2.1.1.233" evidence="6"/>
<reference evidence="9" key="1">
    <citation type="journal article" date="2006" name="Science">
        <title>Phytophthora genome sequences uncover evolutionary origins and mechanisms of pathogenesis.</title>
        <authorList>
            <person name="Tyler B.M."/>
            <person name="Tripathy S."/>
            <person name="Zhang X."/>
            <person name="Dehal P."/>
            <person name="Jiang R.H."/>
            <person name="Aerts A."/>
            <person name="Arredondo F.D."/>
            <person name="Baxter L."/>
            <person name="Bensasson D."/>
            <person name="Beynon J.L."/>
            <person name="Chapman J."/>
            <person name="Damasceno C.M."/>
            <person name="Dorrance A.E."/>
            <person name="Dou D."/>
            <person name="Dickerman A.W."/>
            <person name="Dubchak I.L."/>
            <person name="Garbelotto M."/>
            <person name="Gijzen M."/>
            <person name="Gordon S.G."/>
            <person name="Govers F."/>
            <person name="Grunwald N.J."/>
            <person name="Huang W."/>
            <person name="Ivors K.L."/>
            <person name="Jones R.W."/>
            <person name="Kamoun S."/>
            <person name="Krampis K."/>
            <person name="Lamour K.H."/>
            <person name="Lee M.K."/>
            <person name="McDonald W.H."/>
            <person name="Medina M."/>
            <person name="Meijer H.J."/>
            <person name="Nordberg E.K."/>
            <person name="Maclean D.J."/>
            <person name="Ospina-Giraldo M.D."/>
            <person name="Morris P.F."/>
            <person name="Phuntumart V."/>
            <person name="Putnam N.H."/>
            <person name="Rash S."/>
            <person name="Rose J.K."/>
            <person name="Sakihama Y."/>
            <person name="Salamov A.A."/>
            <person name="Savidor A."/>
            <person name="Scheuring C.F."/>
            <person name="Smith B.M."/>
            <person name="Sobral B.W."/>
            <person name="Terry A."/>
            <person name="Torto-Alalibo T.A."/>
            <person name="Win J."/>
            <person name="Xu Z."/>
            <person name="Zhang H."/>
            <person name="Grigoriev I.V."/>
            <person name="Rokhsar D.S."/>
            <person name="Boore J.L."/>
        </authorList>
    </citation>
    <scope>NUCLEOTIDE SEQUENCE [LARGE SCALE GENOMIC DNA]</scope>
    <source>
        <strain evidence="9">Pr102</strain>
    </source>
</reference>
<feature type="binding site" evidence="7">
    <location>
        <begin position="160"/>
        <end position="161"/>
    </location>
    <ligand>
        <name>S-adenosyl-L-methionine</name>
        <dbReference type="ChEBI" id="CHEBI:59789"/>
    </ligand>
</feature>
<dbReference type="SUPFAM" id="SSF53335">
    <property type="entry name" value="S-adenosyl-L-methionine-dependent methyltransferases"/>
    <property type="match status" value="1"/>
</dbReference>
<dbReference type="FunFam" id="3.40.50.150:FF:000092">
    <property type="entry name" value="Leucine carboxyl methyltransferase 1"/>
    <property type="match status" value="1"/>
</dbReference>
<evidence type="ECO:0000256" key="1">
    <source>
        <dbReference type="ARBA" id="ARBA00000724"/>
    </source>
</evidence>
<dbReference type="InterPro" id="IPR016651">
    <property type="entry name" value="LCMT1"/>
</dbReference>
<dbReference type="VEuPathDB" id="FungiDB:KRP23_13569"/>
<dbReference type="GO" id="GO:0018423">
    <property type="term" value="F:protein C-terminal leucine carboxyl O-methyltransferase activity"/>
    <property type="evidence" value="ECO:0000318"/>
    <property type="project" value="GO_Central"/>
</dbReference>
<dbReference type="FunCoup" id="H3GMF6">
    <property type="interactions" value="383"/>
</dbReference>
<keyword evidence="3 6" id="KW-0489">Methyltransferase</keyword>
<proteinExistence type="inferred from homology"/>
<dbReference type="GO" id="GO:0009966">
    <property type="term" value="P:regulation of signal transduction"/>
    <property type="evidence" value="ECO:0007669"/>
    <property type="project" value="UniProtKB-ARBA"/>
</dbReference>
<keyword evidence="5 6" id="KW-0949">S-adenosyl-L-methionine</keyword>
<feature type="binding site" evidence="7">
    <location>
        <position position="58"/>
    </location>
    <ligand>
        <name>S-adenosyl-L-methionine</name>
        <dbReference type="ChEBI" id="CHEBI:59789"/>
    </ligand>
</feature>
<dbReference type="eggNOG" id="KOG2918">
    <property type="taxonomic scope" value="Eukaryota"/>
</dbReference>
<protein>
    <recommendedName>
        <fullName evidence="6">Leucine carboxyl methyltransferase 1</fullName>
        <ecNumber evidence="6">2.1.1.233</ecNumber>
    </recommendedName>
</protein>
<sequence>MASGSAEHDGAVRETASDASLCKLSASQLGYYADPFVQFFVKSPSRRMPLINRGYYARVAAVESLVRKFLGAGQQRKQVVILGAGLDTMFFRLKSSGMLANCEYVEMDFPDVTMQKVSTIKRRKPLNALLGLEDAKDFMAAVSSGYTELNVPGYHLLPCDLRDLAATTTQLEAAGVDRNLPTLFVSECVLIYMEAKFSTQLVGWAASCFSDVSFALYEQILPDDAFGRVMMSNIKARGCDLLSIYDFPTVEAQIARFTEHSYEVAQCWDMNKIYYHYLDPAERAKRERLEIFDELEEFHLLQAHYCVVVASKLASTPAARALTLGEVNT</sequence>
<dbReference type="STRING" id="164328.H3GMF6"/>
<dbReference type="PANTHER" id="PTHR13600:SF21">
    <property type="entry name" value="LEUCINE CARBOXYL METHYLTRANSFERASE 1"/>
    <property type="match status" value="1"/>
</dbReference>
<comment type="catalytic activity">
    <reaction evidence="1 6">
        <text>[phosphatase 2A protein]-C-terminal L-leucine + S-adenosyl-L-methionine = [phosphatase 2A protein]-C-terminal L-leucine methyl ester + S-adenosyl-L-homocysteine</text>
        <dbReference type="Rhea" id="RHEA:48544"/>
        <dbReference type="Rhea" id="RHEA-COMP:12134"/>
        <dbReference type="Rhea" id="RHEA-COMP:12135"/>
        <dbReference type="ChEBI" id="CHEBI:57856"/>
        <dbReference type="ChEBI" id="CHEBI:59789"/>
        <dbReference type="ChEBI" id="CHEBI:90516"/>
        <dbReference type="ChEBI" id="CHEBI:90517"/>
        <dbReference type="EC" id="2.1.1.233"/>
    </reaction>
</comment>
<dbReference type="EMBL" id="DS566023">
    <property type="status" value="NOT_ANNOTATED_CDS"/>
    <property type="molecule type" value="Genomic_DNA"/>
</dbReference>
<dbReference type="GO" id="GO:0032259">
    <property type="term" value="P:methylation"/>
    <property type="evidence" value="ECO:0007669"/>
    <property type="project" value="UniProtKB-KW"/>
</dbReference>
<feature type="binding site" evidence="7">
    <location>
        <position position="83"/>
    </location>
    <ligand>
        <name>S-adenosyl-L-methionine</name>
        <dbReference type="ChEBI" id="CHEBI:59789"/>
    </ligand>
</feature>
<dbReference type="Pfam" id="PF04072">
    <property type="entry name" value="LCM"/>
    <property type="match status" value="1"/>
</dbReference>
<comment type="function">
    <text evidence="6">Methylates the carboxyl group of the C-terminal leucine residue of protein phosphatase 2A catalytic subunits to form alpha-leucine ester residues.</text>
</comment>
<evidence type="ECO:0000313" key="9">
    <source>
        <dbReference type="Proteomes" id="UP000005238"/>
    </source>
</evidence>
<evidence type="ECO:0000256" key="5">
    <source>
        <dbReference type="ARBA" id="ARBA00022691"/>
    </source>
</evidence>
<dbReference type="AlphaFoldDB" id="H3GMF6"/>
<dbReference type="EnsemblProtists" id="Phyra77675">
    <property type="protein sequence ID" value="Phyra77675"/>
    <property type="gene ID" value="Phyra77675"/>
</dbReference>
<organism evidence="8 9">
    <name type="scientific">Phytophthora ramorum</name>
    <name type="common">Sudden oak death agent</name>
    <dbReference type="NCBI Taxonomy" id="164328"/>
    <lineage>
        <taxon>Eukaryota</taxon>
        <taxon>Sar</taxon>
        <taxon>Stramenopiles</taxon>
        <taxon>Oomycota</taxon>
        <taxon>Peronosporomycetes</taxon>
        <taxon>Peronosporales</taxon>
        <taxon>Peronosporaceae</taxon>
        <taxon>Phytophthora</taxon>
    </lineage>
</organism>
<name>H3GMF6_PHYRM</name>
<feature type="binding site" evidence="7">
    <location>
        <position position="187"/>
    </location>
    <ligand>
        <name>S-adenosyl-L-methionine</name>
        <dbReference type="ChEBI" id="CHEBI:59789"/>
    </ligand>
</feature>
<evidence type="ECO:0000256" key="2">
    <source>
        <dbReference type="ARBA" id="ARBA00010703"/>
    </source>
</evidence>
<dbReference type="PIRSF" id="PIRSF016305">
    <property type="entry name" value="LCM_mtfrase"/>
    <property type="match status" value="1"/>
</dbReference>
<dbReference type="Gene3D" id="3.40.50.150">
    <property type="entry name" value="Vaccinia Virus protein VP39"/>
    <property type="match status" value="1"/>
</dbReference>
<dbReference type="HOGENOM" id="CLU_031312_1_0_1"/>
<keyword evidence="9" id="KW-1185">Reference proteome</keyword>
<dbReference type="InterPro" id="IPR007213">
    <property type="entry name" value="Ppm1/Ppm2/Tcmp"/>
</dbReference>
<dbReference type="PANTHER" id="PTHR13600">
    <property type="entry name" value="LEUCINE CARBOXYL METHYLTRANSFERASE"/>
    <property type="match status" value="1"/>
</dbReference>
<comment type="similarity">
    <text evidence="2 6">Belongs to the methyltransferase superfamily. LCMT family.</text>
</comment>
<evidence type="ECO:0000256" key="3">
    <source>
        <dbReference type="ARBA" id="ARBA00022603"/>
    </source>
</evidence>
<keyword evidence="4 6" id="KW-0808">Transferase</keyword>
<dbReference type="InParanoid" id="H3GMF6"/>
<evidence type="ECO:0000256" key="7">
    <source>
        <dbReference type="PIRSR" id="PIRSR016305-1"/>
    </source>
</evidence>
<dbReference type="Proteomes" id="UP000005238">
    <property type="component" value="Unassembled WGS sequence"/>
</dbReference>